<dbReference type="EMBL" id="LUUI01000095">
    <property type="protein sequence ID" value="OAI16448.1"/>
    <property type="molecule type" value="Genomic_DNA"/>
</dbReference>
<keyword evidence="9" id="KW-1185">Reference proteome</keyword>
<feature type="compositionally biased region" description="Polar residues" evidence="7">
    <location>
        <begin position="1"/>
        <end position="15"/>
    </location>
</feature>
<accession>A0A177NEF9</accession>
<feature type="region of interest" description="Disordered" evidence="7">
    <location>
        <begin position="1"/>
        <end position="22"/>
    </location>
</feature>
<keyword evidence="3" id="KW-1003">Cell membrane</keyword>
<evidence type="ECO:0000256" key="2">
    <source>
        <dbReference type="ARBA" id="ARBA00008806"/>
    </source>
</evidence>
<keyword evidence="6" id="KW-0472">Membrane</keyword>
<evidence type="ECO:0000256" key="6">
    <source>
        <dbReference type="ARBA" id="ARBA00023136"/>
    </source>
</evidence>
<proteinExistence type="inferred from homology"/>
<dbReference type="STRING" id="980561.A1359_07290"/>
<dbReference type="SUPFAM" id="SSF52540">
    <property type="entry name" value="P-loop containing nucleoside triphosphate hydrolases"/>
    <property type="match status" value="1"/>
</dbReference>
<evidence type="ECO:0000313" key="9">
    <source>
        <dbReference type="Proteomes" id="UP000078476"/>
    </source>
</evidence>
<keyword evidence="5" id="KW-1133">Transmembrane helix</keyword>
<comment type="subcellular location">
    <subcellularLocation>
        <location evidence="1">Cell membrane</location>
        <topology evidence="1">Multi-pass membrane protein</topology>
    </subcellularLocation>
</comment>
<dbReference type="PANTHER" id="PTHR37937:SF1">
    <property type="entry name" value="CONJUGATIVE TRANSFER: DNA TRANSPORT"/>
    <property type="match status" value="1"/>
</dbReference>
<name>A0A177NEF9_9GAMM</name>
<comment type="similarity">
    <text evidence="2">Belongs to the VirD4/TraG family.</text>
</comment>
<dbReference type="InterPro" id="IPR027417">
    <property type="entry name" value="P-loop_NTPase"/>
</dbReference>
<protein>
    <recommendedName>
        <fullName evidence="10">Conjugal transfer protein TraG</fullName>
    </recommendedName>
</protein>
<evidence type="ECO:0000256" key="5">
    <source>
        <dbReference type="ARBA" id="ARBA00022989"/>
    </source>
</evidence>
<dbReference type="Gene3D" id="3.40.50.300">
    <property type="entry name" value="P-loop containing nucleotide triphosphate hydrolases"/>
    <property type="match status" value="1"/>
</dbReference>
<evidence type="ECO:0000256" key="7">
    <source>
        <dbReference type="SAM" id="MobiDB-lite"/>
    </source>
</evidence>
<dbReference type="InterPro" id="IPR003688">
    <property type="entry name" value="TraG/VirD4"/>
</dbReference>
<evidence type="ECO:0000256" key="3">
    <source>
        <dbReference type="ARBA" id="ARBA00022475"/>
    </source>
</evidence>
<gene>
    <name evidence="8" type="ORF">A1359_07290</name>
</gene>
<dbReference type="GO" id="GO:0005886">
    <property type="term" value="C:plasma membrane"/>
    <property type="evidence" value="ECO:0007669"/>
    <property type="project" value="UniProtKB-SubCell"/>
</dbReference>
<dbReference type="Pfam" id="PF02534">
    <property type="entry name" value="T4SS-DNA_transf"/>
    <property type="match status" value="1"/>
</dbReference>
<dbReference type="RefSeq" id="WP_198159299.1">
    <property type="nucleotide sequence ID" value="NZ_LUUI01000095.1"/>
</dbReference>
<reference evidence="8 9" key="1">
    <citation type="submission" date="2016-03" db="EMBL/GenBank/DDBJ databases">
        <authorList>
            <person name="Ploux O."/>
        </authorList>
    </citation>
    <scope>NUCLEOTIDE SEQUENCE [LARGE SCALE GENOMIC DNA]</scope>
    <source>
        <strain evidence="8 9">R-45370</strain>
    </source>
</reference>
<organism evidence="8 9">
    <name type="scientific">Methylomonas lenta</name>
    <dbReference type="NCBI Taxonomy" id="980561"/>
    <lineage>
        <taxon>Bacteria</taxon>
        <taxon>Pseudomonadati</taxon>
        <taxon>Pseudomonadota</taxon>
        <taxon>Gammaproteobacteria</taxon>
        <taxon>Methylococcales</taxon>
        <taxon>Methylococcaceae</taxon>
        <taxon>Methylomonas</taxon>
    </lineage>
</organism>
<evidence type="ECO:0000256" key="1">
    <source>
        <dbReference type="ARBA" id="ARBA00004651"/>
    </source>
</evidence>
<evidence type="ECO:0000256" key="4">
    <source>
        <dbReference type="ARBA" id="ARBA00022692"/>
    </source>
</evidence>
<keyword evidence="4" id="KW-0812">Transmembrane</keyword>
<dbReference type="Proteomes" id="UP000078476">
    <property type="component" value="Unassembled WGS sequence"/>
</dbReference>
<dbReference type="InterPro" id="IPR051539">
    <property type="entry name" value="T4SS-coupling_protein"/>
</dbReference>
<evidence type="ECO:0008006" key="10">
    <source>
        <dbReference type="Google" id="ProtNLM"/>
    </source>
</evidence>
<dbReference type="AlphaFoldDB" id="A0A177NEF9"/>
<dbReference type="CDD" id="cd01127">
    <property type="entry name" value="TrwB_TraG_TraD_VirD4"/>
    <property type="match status" value="1"/>
</dbReference>
<sequence length="579" mass="66106">MSYPFNSTNQIQNVDNPPRDRDRWYDLARDKKLEHERNNNKSKTCGSAGFISEHEAQNSNLFQPGTGANICPYLGSFRSKFDNSDKAIYAQSPSIIRNQGGISFQGSGHNLTVAPTRMGKGSGQIVPNLLTKPGSFLVLDIKGENYKLTAGYRQRNMGQKLVSFAPFESSTSVWNPFAIKFTEPYEIEEYAVALANLLIIPDIGQDRGFWDDAAKEFLVALIVYVLTVELAHKESLHSDDQPVVNERSMRELSRLSTLNAEGFNQLLKDMMIADSYIVRRYASSMEQKFMNEGRTGASVLATINRNLAVWHHERLYRATYQPSADPEDKEPAPNDFEFSELLDGNTCIYLMTPPESLSEYRPVLRVMIGLAIRELIRATQKQLNNGEDNNNPPVLFLLDEFPQLHYMSPIEDGLSYLAGYGINLWFFVQDINQLKIHYPRSWMSFFSNCAAKCFFGVNDLETATLVSEWIGNETVQQISKTESDSIDKTSYNPIPVKNISVTQSPVTRAVMTPDEVMRMPRYEMIIFINGLRPIYAELPKYFESEILVQRTRISPINESQAVLLWYFFLYWHLFQYSLD</sequence>
<comment type="caution">
    <text evidence="8">The sequence shown here is derived from an EMBL/GenBank/DDBJ whole genome shotgun (WGS) entry which is preliminary data.</text>
</comment>
<evidence type="ECO:0000313" key="8">
    <source>
        <dbReference type="EMBL" id="OAI16448.1"/>
    </source>
</evidence>
<dbReference type="PANTHER" id="PTHR37937">
    <property type="entry name" value="CONJUGATIVE TRANSFER: DNA TRANSPORT"/>
    <property type="match status" value="1"/>
</dbReference>